<reference evidence="7 8" key="1">
    <citation type="journal article" date="2018" name="Environ. Microbiol.">
        <title>Novel energy conservation strategies and behaviour of Pelotomaculum schinkii driving syntrophic propionate catabolism.</title>
        <authorList>
            <person name="Hidalgo-Ahumada C.A.P."/>
            <person name="Nobu M.K."/>
            <person name="Narihiro T."/>
            <person name="Tamaki H."/>
            <person name="Liu W.T."/>
            <person name="Kamagata Y."/>
            <person name="Stams A.J.M."/>
            <person name="Imachi H."/>
            <person name="Sousa D.Z."/>
        </authorList>
    </citation>
    <scope>NUCLEOTIDE SEQUENCE [LARGE SCALE GENOMIC DNA]</scope>
    <source>
        <strain evidence="7 8">MGP</strain>
    </source>
</reference>
<comment type="pathway">
    <text evidence="1">Cell wall biogenesis; cell wall polysaccharide biosynthesis.</text>
</comment>
<dbReference type="InterPro" id="IPR029044">
    <property type="entry name" value="Nucleotide-diphossugar_trans"/>
</dbReference>
<evidence type="ECO:0000313" key="8">
    <source>
        <dbReference type="Proteomes" id="UP000297597"/>
    </source>
</evidence>
<dbReference type="PANTHER" id="PTHR43179:SF12">
    <property type="entry name" value="GALACTOFURANOSYLTRANSFERASE GLFT2"/>
    <property type="match status" value="1"/>
</dbReference>
<dbReference type="EMBL" id="QFFZ01000028">
    <property type="protein sequence ID" value="TEB10360.1"/>
    <property type="molecule type" value="Genomic_DNA"/>
</dbReference>
<evidence type="ECO:0000256" key="2">
    <source>
        <dbReference type="ARBA" id="ARBA00006739"/>
    </source>
</evidence>
<dbReference type="Pfam" id="PF00535">
    <property type="entry name" value="Glycos_transf_2"/>
    <property type="match status" value="1"/>
</dbReference>
<accession>A0A4Y7RNN1</accession>
<feature type="domain" description="Glycosyltransferase 2-like" evidence="6">
    <location>
        <begin position="7"/>
        <end position="175"/>
    </location>
</feature>
<feature type="transmembrane region" description="Helical" evidence="5">
    <location>
        <begin position="246"/>
        <end position="267"/>
    </location>
</feature>
<dbReference type="CDD" id="cd04186">
    <property type="entry name" value="GT_2_like_c"/>
    <property type="match status" value="1"/>
</dbReference>
<dbReference type="SUPFAM" id="SSF53448">
    <property type="entry name" value="Nucleotide-diphospho-sugar transferases"/>
    <property type="match status" value="1"/>
</dbReference>
<evidence type="ECO:0000256" key="4">
    <source>
        <dbReference type="ARBA" id="ARBA00022679"/>
    </source>
</evidence>
<dbReference type="PANTHER" id="PTHR43179">
    <property type="entry name" value="RHAMNOSYLTRANSFERASE WBBL"/>
    <property type="match status" value="1"/>
</dbReference>
<dbReference type="Gene3D" id="3.90.550.10">
    <property type="entry name" value="Spore Coat Polysaccharide Biosynthesis Protein SpsA, Chain A"/>
    <property type="match status" value="1"/>
</dbReference>
<evidence type="ECO:0000313" key="7">
    <source>
        <dbReference type="EMBL" id="TEB10360.1"/>
    </source>
</evidence>
<evidence type="ECO:0000256" key="3">
    <source>
        <dbReference type="ARBA" id="ARBA00022676"/>
    </source>
</evidence>
<evidence type="ECO:0000256" key="5">
    <source>
        <dbReference type="SAM" id="Phobius"/>
    </source>
</evidence>
<gene>
    <name evidence="7" type="primary">mftF_2</name>
    <name evidence="7" type="ORF">Pmgp_02462</name>
</gene>
<protein>
    <submittedName>
        <fullName evidence="7">Putative mycofactocin biosynthesis glycosyltransferase MftF</fullName>
        <ecNumber evidence="7">2.-.-.-</ecNumber>
    </submittedName>
</protein>
<proteinExistence type="inferred from homology"/>
<dbReference type="EC" id="2.-.-.-" evidence="7"/>
<dbReference type="GO" id="GO:0016757">
    <property type="term" value="F:glycosyltransferase activity"/>
    <property type="evidence" value="ECO:0007669"/>
    <property type="project" value="UniProtKB-KW"/>
</dbReference>
<dbReference type="InterPro" id="IPR001173">
    <property type="entry name" value="Glyco_trans_2-like"/>
</dbReference>
<keyword evidence="3" id="KW-0328">Glycosyltransferase</keyword>
<keyword evidence="5" id="KW-0472">Membrane</keyword>
<keyword evidence="5" id="KW-0812">Transmembrane</keyword>
<evidence type="ECO:0000256" key="1">
    <source>
        <dbReference type="ARBA" id="ARBA00004776"/>
    </source>
</evidence>
<dbReference type="AlphaFoldDB" id="A0A4Y7RNN1"/>
<comment type="similarity">
    <text evidence="2">Belongs to the glycosyltransferase 2 family.</text>
</comment>
<keyword evidence="4 7" id="KW-0808">Transferase</keyword>
<evidence type="ECO:0000259" key="6">
    <source>
        <dbReference type="Pfam" id="PF00535"/>
    </source>
</evidence>
<dbReference type="Proteomes" id="UP000297597">
    <property type="component" value="Unassembled WGS sequence"/>
</dbReference>
<dbReference type="OrthoDB" id="9771846at2"/>
<comment type="caution">
    <text evidence="7">The sequence shown here is derived from an EMBL/GenBank/DDBJ whole genome shotgun (WGS) entry which is preliminary data.</text>
</comment>
<name>A0A4Y7RNN1_9FIRM</name>
<keyword evidence="5" id="KW-1133">Transmembrane helix</keyword>
<sequence length="327" mass="37456">MSEPETSVVIPNWNGRDLLEACLGSLRRQTYQDFEVIVVDNGSSDDSVQFIQTNFSEVKVTRLPVNQGFCKAVNCGIKLARGKYIALLNNDTETHPAWLEELVGALRENPRIGFCASKMLNFFQRDRIDNAGDGLSYYGYNAGQGEADSGQYDRTRLVLSACAGAAIYRRELFSDTGLFDEDFFAYYEDIDLALRAQLKGYQCLYVPTAVVYHIHQATSNRILAKQFFCKQRNICFVHLKNIPYKLLLKILPVFLALHLFVSFSYFVKTKDLKTVLRIYWHVLKAIPTVMRKRKVIQVHKTVPSSYFESVTGPFPSLFSYLFKQRKK</sequence>
<organism evidence="7 8">
    <name type="scientific">Pelotomaculum propionicicum</name>
    <dbReference type="NCBI Taxonomy" id="258475"/>
    <lineage>
        <taxon>Bacteria</taxon>
        <taxon>Bacillati</taxon>
        <taxon>Bacillota</taxon>
        <taxon>Clostridia</taxon>
        <taxon>Eubacteriales</taxon>
        <taxon>Desulfotomaculaceae</taxon>
        <taxon>Pelotomaculum</taxon>
    </lineage>
</organism>
<dbReference type="RefSeq" id="WP_134214286.1">
    <property type="nucleotide sequence ID" value="NZ_QFFZ01000028.1"/>
</dbReference>
<keyword evidence="8" id="KW-1185">Reference proteome</keyword>